<dbReference type="CDD" id="cd04590">
    <property type="entry name" value="CBS_pair_CorC_HlyC_assoc"/>
    <property type="match status" value="1"/>
</dbReference>
<dbReference type="InterPro" id="IPR046342">
    <property type="entry name" value="CBS_dom_sf"/>
</dbReference>
<dbReference type="PANTHER" id="PTHR43099">
    <property type="entry name" value="UPF0053 PROTEIN YRKA"/>
    <property type="match status" value="1"/>
</dbReference>
<feature type="transmembrane region" description="Helical" evidence="9">
    <location>
        <begin position="49"/>
        <end position="74"/>
    </location>
</feature>
<keyword evidence="4" id="KW-0677">Repeat</keyword>
<proteinExistence type="predicted"/>
<dbReference type="InterPro" id="IPR051676">
    <property type="entry name" value="UPF0053_domain"/>
</dbReference>
<dbReference type="PROSITE" id="PS51846">
    <property type="entry name" value="CNNM"/>
    <property type="match status" value="1"/>
</dbReference>
<feature type="domain" description="CNNM transmembrane" evidence="11">
    <location>
        <begin position="1"/>
        <end position="202"/>
    </location>
</feature>
<evidence type="ECO:0000256" key="9">
    <source>
        <dbReference type="SAM" id="Phobius"/>
    </source>
</evidence>
<dbReference type="Pfam" id="PF01595">
    <property type="entry name" value="CNNM"/>
    <property type="match status" value="1"/>
</dbReference>
<feature type="domain" description="CBS" evidence="10">
    <location>
        <begin position="221"/>
        <end position="290"/>
    </location>
</feature>
<gene>
    <name evidence="12" type="ORF">H9870_10815</name>
</gene>
<organism evidence="12 13">
    <name type="scientific">Candidatus Corynebacterium avicola</name>
    <dbReference type="NCBI Taxonomy" id="2838527"/>
    <lineage>
        <taxon>Bacteria</taxon>
        <taxon>Bacillati</taxon>
        <taxon>Actinomycetota</taxon>
        <taxon>Actinomycetes</taxon>
        <taxon>Mycobacteriales</taxon>
        <taxon>Corynebacteriaceae</taxon>
        <taxon>Corynebacterium</taxon>
    </lineage>
</organism>
<dbReference type="InterPro" id="IPR044751">
    <property type="entry name" value="Ion_transp-like_CBS"/>
</dbReference>
<dbReference type="Proteomes" id="UP000824190">
    <property type="component" value="Unassembled WGS sequence"/>
</dbReference>
<keyword evidence="2" id="KW-1003">Cell membrane</keyword>
<evidence type="ECO:0000256" key="2">
    <source>
        <dbReference type="ARBA" id="ARBA00022475"/>
    </source>
</evidence>
<reference evidence="12" key="1">
    <citation type="journal article" date="2021" name="PeerJ">
        <title>Extensive microbial diversity within the chicken gut microbiome revealed by metagenomics and culture.</title>
        <authorList>
            <person name="Gilroy R."/>
            <person name="Ravi A."/>
            <person name="Getino M."/>
            <person name="Pursley I."/>
            <person name="Horton D.L."/>
            <person name="Alikhan N.F."/>
            <person name="Baker D."/>
            <person name="Gharbi K."/>
            <person name="Hall N."/>
            <person name="Watson M."/>
            <person name="Adriaenssens E.M."/>
            <person name="Foster-Nyarko E."/>
            <person name="Jarju S."/>
            <person name="Secka A."/>
            <person name="Antonio M."/>
            <person name="Oren A."/>
            <person name="Chaudhuri R.R."/>
            <person name="La Ragione R."/>
            <person name="Hildebrand F."/>
            <person name="Pallen M.J."/>
        </authorList>
    </citation>
    <scope>NUCLEOTIDE SEQUENCE</scope>
    <source>
        <strain evidence="12">CHK32-1732</strain>
    </source>
</reference>
<dbReference type="PANTHER" id="PTHR43099:SF5">
    <property type="entry name" value="HLYC_CORC FAMILY TRANSPORTER"/>
    <property type="match status" value="1"/>
</dbReference>
<keyword evidence="3 8" id="KW-0812">Transmembrane</keyword>
<dbReference type="InterPro" id="IPR000644">
    <property type="entry name" value="CBS_dom"/>
</dbReference>
<protein>
    <submittedName>
        <fullName evidence="12">Hemolysin family protein</fullName>
    </submittedName>
</protein>
<feature type="transmembrane region" description="Helical" evidence="9">
    <location>
        <begin position="140"/>
        <end position="161"/>
    </location>
</feature>
<evidence type="ECO:0000256" key="5">
    <source>
        <dbReference type="ARBA" id="ARBA00022989"/>
    </source>
</evidence>
<evidence type="ECO:0000256" key="4">
    <source>
        <dbReference type="ARBA" id="ARBA00022737"/>
    </source>
</evidence>
<sequence length="357" mass="38931">MSDIWAILFAVFLLALNAFFVGVEFSLISSRRDRVENLVAAGNRRAPKVIYAMEHLTIMLAGAQFGITVASVLLGKVGEPAIAHLIEEPFHALGMPDQLLHPVAFSISLLIVTILHIILGEMVPKNIALAGPEKVATMLVIPHLLFCKLAHPIMVFLNWIARITLHAFGVEQRDELDSTVSPTELAEMISESRSEGLIDQAEATRLSNALNSSKRTLNEVLIPSDQVHTLTMGPHGITVGQVERAVSETGYSRFPVSSPDAVAGADASYLGYVHVKDVLDNLLDPATGPEQLLDAKDVRTLITVEDGANFDQAMIQLRRTNSHMAEVSQDGRIIGVITLEDVIEELVGTVRDWTHDD</sequence>
<evidence type="ECO:0000259" key="10">
    <source>
        <dbReference type="PROSITE" id="PS51371"/>
    </source>
</evidence>
<reference evidence="12" key="2">
    <citation type="submission" date="2021-04" db="EMBL/GenBank/DDBJ databases">
        <authorList>
            <person name="Gilroy R."/>
        </authorList>
    </citation>
    <scope>NUCLEOTIDE SEQUENCE</scope>
    <source>
        <strain evidence="12">CHK32-1732</strain>
    </source>
</reference>
<dbReference type="GO" id="GO:0005886">
    <property type="term" value="C:plasma membrane"/>
    <property type="evidence" value="ECO:0007669"/>
    <property type="project" value="UniProtKB-SubCell"/>
</dbReference>
<dbReference type="InterPro" id="IPR002550">
    <property type="entry name" value="CNNM"/>
</dbReference>
<name>A0A9D1RRV6_9CORY</name>
<feature type="domain" description="CBS" evidence="10">
    <location>
        <begin position="297"/>
        <end position="357"/>
    </location>
</feature>
<dbReference type="Pfam" id="PF00571">
    <property type="entry name" value="CBS"/>
    <property type="match status" value="1"/>
</dbReference>
<keyword evidence="5 8" id="KW-1133">Transmembrane helix</keyword>
<evidence type="ECO:0000256" key="7">
    <source>
        <dbReference type="PROSITE-ProRule" id="PRU00703"/>
    </source>
</evidence>
<comment type="caution">
    <text evidence="12">The sequence shown here is derived from an EMBL/GenBank/DDBJ whole genome shotgun (WGS) entry which is preliminary data.</text>
</comment>
<evidence type="ECO:0000256" key="3">
    <source>
        <dbReference type="ARBA" id="ARBA00022692"/>
    </source>
</evidence>
<dbReference type="Gene3D" id="3.10.580.10">
    <property type="entry name" value="CBS-domain"/>
    <property type="match status" value="1"/>
</dbReference>
<keyword evidence="7" id="KW-0129">CBS domain</keyword>
<keyword evidence="6 8" id="KW-0472">Membrane</keyword>
<evidence type="ECO:0000256" key="6">
    <source>
        <dbReference type="ARBA" id="ARBA00023136"/>
    </source>
</evidence>
<evidence type="ECO:0000256" key="8">
    <source>
        <dbReference type="PROSITE-ProRule" id="PRU01193"/>
    </source>
</evidence>
<accession>A0A9D1RRV6</accession>
<dbReference type="SUPFAM" id="SSF54631">
    <property type="entry name" value="CBS-domain pair"/>
    <property type="match status" value="1"/>
</dbReference>
<feature type="transmembrane region" description="Helical" evidence="9">
    <location>
        <begin position="99"/>
        <end position="119"/>
    </location>
</feature>
<comment type="subcellular location">
    <subcellularLocation>
        <location evidence="1">Cell membrane</location>
        <topology evidence="1">Multi-pass membrane protein</topology>
    </subcellularLocation>
</comment>
<dbReference type="PROSITE" id="PS51371">
    <property type="entry name" value="CBS"/>
    <property type="match status" value="2"/>
</dbReference>
<evidence type="ECO:0000313" key="12">
    <source>
        <dbReference type="EMBL" id="HIW92138.1"/>
    </source>
</evidence>
<evidence type="ECO:0000256" key="1">
    <source>
        <dbReference type="ARBA" id="ARBA00004651"/>
    </source>
</evidence>
<dbReference type="EMBL" id="DXGC01000089">
    <property type="protein sequence ID" value="HIW92138.1"/>
    <property type="molecule type" value="Genomic_DNA"/>
</dbReference>
<evidence type="ECO:0000313" key="13">
    <source>
        <dbReference type="Proteomes" id="UP000824190"/>
    </source>
</evidence>
<dbReference type="AlphaFoldDB" id="A0A9D1RRV6"/>
<feature type="transmembrane region" description="Helical" evidence="9">
    <location>
        <begin position="6"/>
        <end position="28"/>
    </location>
</feature>
<evidence type="ECO:0000259" key="11">
    <source>
        <dbReference type="PROSITE" id="PS51846"/>
    </source>
</evidence>